<accession>A0ABY5GQC7</accession>
<dbReference type="Proteomes" id="UP001059950">
    <property type="component" value="Chromosome"/>
</dbReference>
<dbReference type="EMBL" id="CP073344">
    <property type="protein sequence ID" value="UTW01979.1"/>
    <property type="molecule type" value="Genomic_DNA"/>
</dbReference>
<keyword evidence="4" id="KW-1185">Reference proteome</keyword>
<feature type="transmembrane region" description="Helical" evidence="2">
    <location>
        <begin position="214"/>
        <end position="230"/>
    </location>
</feature>
<feature type="region of interest" description="Disordered" evidence="1">
    <location>
        <begin position="1"/>
        <end position="56"/>
    </location>
</feature>
<reference evidence="3" key="1">
    <citation type="submission" date="2021-04" db="EMBL/GenBank/DDBJ databases">
        <title>Oceanospirillales bacteria with DddD are important DMSP degraders in coastal seawater.</title>
        <authorList>
            <person name="Liu J."/>
        </authorList>
    </citation>
    <scope>NUCLEOTIDE SEQUENCE</scope>
    <source>
        <strain evidence="3">GY6</strain>
    </source>
</reference>
<sequence>MSDRPGVTGAAGTRSIPQYDAAGFPRGAAGECSGQSDGSTTGTSGSADQWSRIPEEEQRQLTELSDLAAAIAELITHSRYRFDAGTAYYQMVQSRLDELEEQEIDGLQTLSAFVDRRLSPALRTVEAAKRRLDDLASRVDRASDFLRTRIDMSIEAQNQALLKSMDRRAQMQFSLQQTVEGLSVVVITYYVLSLLHFLLDAADTFNLGLSTERTIALMLPLVLFSVWILSRRLHRRIGRLK</sequence>
<evidence type="ECO:0000256" key="2">
    <source>
        <dbReference type="SAM" id="Phobius"/>
    </source>
</evidence>
<evidence type="ECO:0000313" key="4">
    <source>
        <dbReference type="Proteomes" id="UP001059950"/>
    </source>
</evidence>
<gene>
    <name evidence="3" type="ORF">KDX31_11470</name>
</gene>
<keyword evidence="2" id="KW-0472">Membrane</keyword>
<keyword evidence="2" id="KW-1133">Transmembrane helix</keyword>
<dbReference type="InterPro" id="IPR021830">
    <property type="entry name" value="DUF3422"/>
</dbReference>
<dbReference type="Pfam" id="PF11902">
    <property type="entry name" value="DUF3422"/>
    <property type="match status" value="1"/>
</dbReference>
<keyword evidence="2" id="KW-0812">Transmembrane</keyword>
<protein>
    <submittedName>
        <fullName evidence="3">DUF3422 domain-containing protein</fullName>
    </submittedName>
</protein>
<feature type="transmembrane region" description="Helical" evidence="2">
    <location>
        <begin position="178"/>
        <end position="199"/>
    </location>
</feature>
<proteinExistence type="predicted"/>
<evidence type="ECO:0000256" key="1">
    <source>
        <dbReference type="SAM" id="MobiDB-lite"/>
    </source>
</evidence>
<evidence type="ECO:0000313" key="3">
    <source>
        <dbReference type="EMBL" id="UTW01979.1"/>
    </source>
</evidence>
<organism evidence="3 4">
    <name type="scientific">Amphritea atlantica</name>
    <dbReference type="NCBI Taxonomy" id="355243"/>
    <lineage>
        <taxon>Bacteria</taxon>
        <taxon>Pseudomonadati</taxon>
        <taxon>Pseudomonadota</taxon>
        <taxon>Gammaproteobacteria</taxon>
        <taxon>Oceanospirillales</taxon>
        <taxon>Oceanospirillaceae</taxon>
        <taxon>Amphritea</taxon>
    </lineage>
</organism>
<name>A0ABY5GQC7_9GAMM</name>
<feature type="compositionally biased region" description="Low complexity" evidence="1">
    <location>
        <begin position="33"/>
        <end position="46"/>
    </location>
</feature>